<dbReference type="SMART" id="SM00529">
    <property type="entry name" value="HTH_DTXR"/>
    <property type="match status" value="1"/>
</dbReference>
<dbReference type="SUPFAM" id="SSF46785">
    <property type="entry name" value="Winged helix' DNA-binding domain"/>
    <property type="match status" value="1"/>
</dbReference>
<dbReference type="GO" id="GO:0046983">
    <property type="term" value="F:protein dimerization activity"/>
    <property type="evidence" value="ECO:0007669"/>
    <property type="project" value="InterPro"/>
</dbReference>
<keyword evidence="5" id="KW-0963">Cytoplasm</keyword>
<dbReference type="InterPro" id="IPR001367">
    <property type="entry name" value="Fe_dep_repressor"/>
</dbReference>
<dbReference type="InterPro" id="IPR036388">
    <property type="entry name" value="WH-like_DNA-bd_sf"/>
</dbReference>
<evidence type="ECO:0000256" key="5">
    <source>
        <dbReference type="ARBA" id="ARBA00022490"/>
    </source>
</evidence>
<comment type="subcellular location">
    <subcellularLocation>
        <location evidence="1">Cytoplasm</location>
    </subcellularLocation>
</comment>
<comment type="function">
    <text evidence="12">In the presence of manganese, represses expression of mntH and mntS. Up-regulates expression of mntP.</text>
</comment>
<dbReference type="InterPro" id="IPR036421">
    <property type="entry name" value="Fe_dep_repressor_sf"/>
</dbReference>
<name>A0A1G8ZNE4_9FLAO</name>
<dbReference type="Pfam" id="PF02742">
    <property type="entry name" value="Fe_dep_repr_C"/>
    <property type="match status" value="1"/>
</dbReference>
<dbReference type="PANTHER" id="PTHR33238">
    <property type="entry name" value="IRON (METAL) DEPENDENT REPRESSOR, DTXR FAMILY"/>
    <property type="match status" value="1"/>
</dbReference>
<dbReference type="GO" id="GO:0003700">
    <property type="term" value="F:DNA-binding transcription factor activity"/>
    <property type="evidence" value="ECO:0007669"/>
    <property type="project" value="InterPro"/>
</dbReference>
<dbReference type="GO" id="GO:0005737">
    <property type="term" value="C:cytoplasm"/>
    <property type="evidence" value="ECO:0007669"/>
    <property type="project" value="UniProtKB-SubCell"/>
</dbReference>
<evidence type="ECO:0000313" key="16">
    <source>
        <dbReference type="Proteomes" id="UP000199580"/>
    </source>
</evidence>
<reference evidence="15 16" key="1">
    <citation type="submission" date="2016-10" db="EMBL/GenBank/DDBJ databases">
        <authorList>
            <person name="de Groot N.N."/>
        </authorList>
    </citation>
    <scope>NUCLEOTIDE SEQUENCE [LARGE SCALE GENOMIC DNA]</scope>
    <source>
        <strain evidence="15 16">CGMCC 1.10076</strain>
    </source>
</reference>
<dbReference type="Proteomes" id="UP000199580">
    <property type="component" value="Unassembled WGS sequence"/>
</dbReference>
<evidence type="ECO:0000256" key="13">
    <source>
        <dbReference type="ARBA" id="ARBA00032593"/>
    </source>
</evidence>
<sequence>MTPSEQEYLKQIYLYTHKQNENVSTNALALLVSTKASSVTDMVKKLAAKDLVVHNPYYGTSLSESGEREAIIILRRYLFWQLLLVRKLKIENVEAAALATQLQAVNSDMLSEKLFAFLDCPRHDIFGKFIPGSPDRK</sequence>
<comment type="similarity">
    <text evidence="2">Belongs to the DtxR/MntR family.</text>
</comment>
<evidence type="ECO:0000256" key="3">
    <source>
        <dbReference type="ARBA" id="ARBA00011738"/>
    </source>
</evidence>
<keyword evidence="7" id="KW-0805">Transcription regulation</keyword>
<protein>
    <recommendedName>
        <fullName evidence="4">Transcriptional regulator MntR</fullName>
    </recommendedName>
    <alternativeName>
        <fullName evidence="13">Manganese transport regulator</fullName>
    </alternativeName>
</protein>
<proteinExistence type="inferred from homology"/>
<keyword evidence="10" id="KW-0804">Transcription</keyword>
<keyword evidence="9" id="KW-0010">Activator</keyword>
<evidence type="ECO:0000256" key="4">
    <source>
        <dbReference type="ARBA" id="ARBA00022386"/>
    </source>
</evidence>
<dbReference type="OrthoDB" id="9791355at2"/>
<dbReference type="GO" id="GO:0003677">
    <property type="term" value="F:DNA binding"/>
    <property type="evidence" value="ECO:0007669"/>
    <property type="project" value="UniProtKB-KW"/>
</dbReference>
<evidence type="ECO:0000256" key="10">
    <source>
        <dbReference type="ARBA" id="ARBA00023163"/>
    </source>
</evidence>
<evidence type="ECO:0000256" key="12">
    <source>
        <dbReference type="ARBA" id="ARBA00025185"/>
    </source>
</evidence>
<evidence type="ECO:0000259" key="14">
    <source>
        <dbReference type="PROSITE" id="PS50944"/>
    </source>
</evidence>
<keyword evidence="16" id="KW-1185">Reference proteome</keyword>
<dbReference type="InterPro" id="IPR050536">
    <property type="entry name" value="DtxR_MntR_Metal-Reg"/>
</dbReference>
<dbReference type="Gene3D" id="1.10.10.10">
    <property type="entry name" value="Winged helix-like DNA-binding domain superfamily/Winged helix DNA-binding domain"/>
    <property type="match status" value="1"/>
</dbReference>
<accession>A0A1G8ZNE4</accession>
<comment type="subunit">
    <text evidence="3">Homodimer.</text>
</comment>
<dbReference type="InterPro" id="IPR036390">
    <property type="entry name" value="WH_DNA-bd_sf"/>
</dbReference>
<keyword evidence="8" id="KW-0238">DNA-binding</keyword>
<dbReference type="EMBL" id="FNEZ01000004">
    <property type="protein sequence ID" value="SDK15670.1"/>
    <property type="molecule type" value="Genomic_DNA"/>
</dbReference>
<dbReference type="STRING" id="1128970.SAMN04487935_2642"/>
<dbReference type="SUPFAM" id="SSF47979">
    <property type="entry name" value="Iron-dependent repressor protein, dimerization domain"/>
    <property type="match status" value="1"/>
</dbReference>
<evidence type="ECO:0000256" key="9">
    <source>
        <dbReference type="ARBA" id="ARBA00023159"/>
    </source>
</evidence>
<evidence type="ECO:0000256" key="7">
    <source>
        <dbReference type="ARBA" id="ARBA00023015"/>
    </source>
</evidence>
<evidence type="ECO:0000313" key="15">
    <source>
        <dbReference type="EMBL" id="SDK15670.1"/>
    </source>
</evidence>
<keyword evidence="6" id="KW-0678">Repressor</keyword>
<evidence type="ECO:0000256" key="8">
    <source>
        <dbReference type="ARBA" id="ARBA00023125"/>
    </source>
</evidence>
<feature type="domain" description="HTH dtxR-type" evidence="14">
    <location>
        <begin position="1"/>
        <end position="63"/>
    </location>
</feature>
<dbReference type="Gene3D" id="1.10.60.10">
    <property type="entry name" value="Iron dependent repressor, metal binding and dimerisation domain"/>
    <property type="match status" value="1"/>
</dbReference>
<evidence type="ECO:0000256" key="11">
    <source>
        <dbReference type="ARBA" id="ARBA00023211"/>
    </source>
</evidence>
<dbReference type="GO" id="GO:0046914">
    <property type="term" value="F:transition metal ion binding"/>
    <property type="evidence" value="ECO:0007669"/>
    <property type="project" value="InterPro"/>
</dbReference>
<dbReference type="PANTHER" id="PTHR33238:SF11">
    <property type="entry name" value="TRANSCRIPTIONAL REGULATOR MNTR"/>
    <property type="match status" value="1"/>
</dbReference>
<dbReference type="PROSITE" id="PS50944">
    <property type="entry name" value="HTH_DTXR"/>
    <property type="match status" value="1"/>
</dbReference>
<dbReference type="Pfam" id="PF01325">
    <property type="entry name" value="Fe_dep_repress"/>
    <property type="match status" value="1"/>
</dbReference>
<dbReference type="AlphaFoldDB" id="A0A1G8ZNE4"/>
<evidence type="ECO:0000256" key="2">
    <source>
        <dbReference type="ARBA" id="ARBA00007871"/>
    </source>
</evidence>
<dbReference type="RefSeq" id="WP_091396388.1">
    <property type="nucleotide sequence ID" value="NZ_BKAI01000019.1"/>
</dbReference>
<evidence type="ECO:0000256" key="1">
    <source>
        <dbReference type="ARBA" id="ARBA00004496"/>
    </source>
</evidence>
<evidence type="ECO:0000256" key="6">
    <source>
        <dbReference type="ARBA" id="ARBA00022491"/>
    </source>
</evidence>
<keyword evidence="11" id="KW-0464">Manganese</keyword>
<dbReference type="InterPro" id="IPR022689">
    <property type="entry name" value="Iron_dep_repressor"/>
</dbReference>
<dbReference type="InterPro" id="IPR022687">
    <property type="entry name" value="HTH_DTXR"/>
</dbReference>
<gene>
    <name evidence="15" type="ORF">SAMN04487935_2642</name>
</gene>
<organism evidence="15 16">
    <name type="scientific">Flavobacterium noncentrifugens</name>
    <dbReference type="NCBI Taxonomy" id="1128970"/>
    <lineage>
        <taxon>Bacteria</taxon>
        <taxon>Pseudomonadati</taxon>
        <taxon>Bacteroidota</taxon>
        <taxon>Flavobacteriia</taxon>
        <taxon>Flavobacteriales</taxon>
        <taxon>Flavobacteriaceae</taxon>
        <taxon>Flavobacterium</taxon>
    </lineage>
</organism>